<dbReference type="Proteomes" id="UP000885264">
    <property type="component" value="Unassembled WGS sequence"/>
</dbReference>
<sequence>MMRIPEVNAQKADRDTGFPVRNAQTHTKPDIWAQCWRPFATVIARALSGEKILLSFHSP</sequence>
<evidence type="ECO:0000313" key="2">
    <source>
        <dbReference type="EMBL" id="MHT00182.1"/>
    </source>
</evidence>
<dbReference type="AlphaFoldDB" id="A0A3L2LEL0"/>
<reference evidence="3" key="1">
    <citation type="submission" date="2018-07" db="EMBL/GenBank/DDBJ databases">
        <authorList>
            <consortium name="GenomeTrakr network: Whole genome sequencing for foodborne pathogen traceback"/>
        </authorList>
    </citation>
    <scope>NUCLEOTIDE SEQUENCE [LARGE SCALE GENOMIC DNA]</scope>
    <source>
        <strain evidence="3">FDA00013282</strain>
    </source>
</reference>
<reference evidence="2" key="2">
    <citation type="submission" date="2018-11" db="EMBL/GenBank/DDBJ databases">
        <authorList>
            <consortium name="PulseNet: The National Subtyping Network for Foodborne Disease Surveillance"/>
            <person name="Tarr C.L."/>
            <person name="Trees E."/>
            <person name="Katz L.S."/>
            <person name="Carleton-Romer H.A."/>
            <person name="Stroika S."/>
            <person name="Kucerova Z."/>
            <person name="Roache K.F."/>
            <person name="Sabol A.L."/>
            <person name="Besser J."/>
            <person name="Gerner-Smidt P."/>
        </authorList>
    </citation>
    <scope>NUCLEOTIDE SEQUENCE [LARGE SCALE GENOMIC DNA]</scope>
    <source>
        <strain evidence="2">PNUSAS059687</strain>
    </source>
</reference>
<comment type="caution">
    <text evidence="2">The sequence shown here is derived from an EMBL/GenBank/DDBJ whole genome shotgun (WGS) entry which is preliminary data.</text>
</comment>
<dbReference type="Proteomes" id="UP000839513">
    <property type="component" value="Unassembled WGS sequence"/>
</dbReference>
<gene>
    <name evidence="3" type="ORF">DTA53_06315</name>
    <name evidence="2" type="ORF">EEN88_20780</name>
</gene>
<proteinExistence type="predicted"/>
<protein>
    <submittedName>
        <fullName evidence="2">Uncharacterized protein</fullName>
    </submittedName>
</protein>
<name>A0A3L2LEL0_SALER</name>
<organism evidence="2">
    <name type="scientific">Salmonella enterica</name>
    <name type="common">Salmonella choleraesuis</name>
    <dbReference type="NCBI Taxonomy" id="28901"/>
    <lineage>
        <taxon>Bacteria</taxon>
        <taxon>Pseudomonadati</taxon>
        <taxon>Pseudomonadota</taxon>
        <taxon>Gammaproteobacteria</taxon>
        <taxon>Enterobacterales</taxon>
        <taxon>Enterobacteriaceae</taxon>
        <taxon>Salmonella</taxon>
    </lineage>
</organism>
<feature type="region of interest" description="Disordered" evidence="1">
    <location>
        <begin position="1"/>
        <end position="22"/>
    </location>
</feature>
<dbReference type="EMBL" id="RNUA01000116">
    <property type="protein sequence ID" value="MHT00182.1"/>
    <property type="molecule type" value="Genomic_DNA"/>
</dbReference>
<dbReference type="EMBL" id="RTRY01000004">
    <property type="protein sequence ID" value="MJX46540.1"/>
    <property type="molecule type" value="Genomic_DNA"/>
</dbReference>
<accession>A0A3L2LEL0</accession>
<evidence type="ECO:0000256" key="1">
    <source>
        <dbReference type="SAM" id="MobiDB-lite"/>
    </source>
</evidence>
<evidence type="ECO:0000313" key="3">
    <source>
        <dbReference type="EMBL" id="MJX46540.1"/>
    </source>
</evidence>